<dbReference type="Proteomes" id="UP000005056">
    <property type="component" value="Unassembled WGS sequence"/>
</dbReference>
<protein>
    <submittedName>
        <fullName evidence="1">Uncharacterized protein</fullName>
    </submittedName>
</protein>
<proteinExistence type="predicted"/>
<dbReference type="AlphaFoldDB" id="A0AAN3SFJ1"/>
<accession>A0AAN3SFJ1</accession>
<reference evidence="1 2" key="1">
    <citation type="submission" date="2010-09" db="EMBL/GenBank/DDBJ databases">
        <authorList>
            <person name="Weinstock G."/>
            <person name="Sodergren E."/>
            <person name="Clifton S."/>
            <person name="Fulton L."/>
            <person name="Fulton B."/>
            <person name="Courtney L."/>
            <person name="Fronick C."/>
            <person name="Harrison M."/>
            <person name="Strong C."/>
            <person name="Farmer C."/>
            <person name="Delahaunty K."/>
            <person name="Markovic C."/>
            <person name="Hall O."/>
            <person name="Minx P."/>
            <person name="Tomlinson C."/>
            <person name="Mitreva M."/>
            <person name="Hou S."/>
            <person name="Chen J."/>
            <person name="Wollam A."/>
            <person name="Pepin K.H."/>
            <person name="Johnson M."/>
            <person name="Bhonagiri V."/>
            <person name="Zhang X."/>
            <person name="Suruliraj S."/>
            <person name="Warren W."/>
            <person name="Chinwalla A."/>
            <person name="Mardis E.R."/>
            <person name="Wilson R.K."/>
        </authorList>
    </citation>
    <scope>NUCLEOTIDE SEQUENCE [LARGE SCALE GENOMIC DNA]</scope>
    <source>
        <strain evidence="1 2">MS 85-1</strain>
    </source>
</reference>
<dbReference type="EMBL" id="ADWQ01000007">
    <property type="protein sequence ID" value="EFU35977.1"/>
    <property type="molecule type" value="Genomic_DNA"/>
</dbReference>
<evidence type="ECO:0000313" key="2">
    <source>
        <dbReference type="Proteomes" id="UP000005056"/>
    </source>
</evidence>
<comment type="caution">
    <text evidence="1">The sequence shown here is derived from an EMBL/GenBank/DDBJ whole genome shotgun (WGS) entry which is preliminary data.</text>
</comment>
<sequence>MEHTGYFTYETVSLLYLIYRVTFRFLKIRNGHFLHLDTDFLRCIALICC</sequence>
<name>A0AAN3SFJ1_ECOLX</name>
<gene>
    <name evidence="1" type="ORF">HMPREF9350_02159</name>
</gene>
<evidence type="ECO:0000313" key="1">
    <source>
        <dbReference type="EMBL" id="EFU35977.1"/>
    </source>
</evidence>
<organism evidence="1 2">
    <name type="scientific">Escherichia coli MS 85-1</name>
    <dbReference type="NCBI Taxonomy" id="679202"/>
    <lineage>
        <taxon>Bacteria</taxon>
        <taxon>Pseudomonadati</taxon>
        <taxon>Pseudomonadota</taxon>
        <taxon>Gammaproteobacteria</taxon>
        <taxon>Enterobacterales</taxon>
        <taxon>Enterobacteriaceae</taxon>
        <taxon>Escherichia</taxon>
    </lineage>
</organism>